<feature type="transmembrane region" description="Helical" evidence="1">
    <location>
        <begin position="124"/>
        <end position="141"/>
    </location>
</feature>
<keyword evidence="1" id="KW-0812">Transmembrane</keyword>
<dbReference type="Proteomes" id="UP000808349">
    <property type="component" value="Unassembled WGS sequence"/>
</dbReference>
<dbReference type="EMBL" id="JADKFW010000005">
    <property type="protein sequence ID" value="MBK9717707.1"/>
    <property type="molecule type" value="Genomic_DNA"/>
</dbReference>
<protein>
    <submittedName>
        <fullName evidence="2">DUF1761 domain-containing protein</fullName>
    </submittedName>
</protein>
<gene>
    <name evidence="2" type="ORF">IPO85_09375</name>
</gene>
<name>A0A9D7S848_9BACT</name>
<dbReference type="AlphaFoldDB" id="A0A9D7S848"/>
<dbReference type="Pfam" id="PF08570">
    <property type="entry name" value="DUF1761"/>
    <property type="match status" value="1"/>
</dbReference>
<proteinExistence type="predicted"/>
<comment type="caution">
    <text evidence="2">The sequence shown here is derived from an EMBL/GenBank/DDBJ whole genome shotgun (WGS) entry which is preliminary data.</text>
</comment>
<reference evidence="2 3" key="1">
    <citation type="submission" date="2020-10" db="EMBL/GenBank/DDBJ databases">
        <title>Connecting structure to function with the recovery of over 1000 high-quality activated sludge metagenome-assembled genomes encoding full-length rRNA genes using long-read sequencing.</title>
        <authorList>
            <person name="Singleton C.M."/>
            <person name="Petriglieri F."/>
            <person name="Kristensen J.M."/>
            <person name="Kirkegaard R.H."/>
            <person name="Michaelsen T.Y."/>
            <person name="Andersen M.H."/>
            <person name="Karst S.M."/>
            <person name="Dueholm M.S."/>
            <person name="Nielsen P.H."/>
            <person name="Albertsen M."/>
        </authorList>
    </citation>
    <scope>NUCLEOTIDE SEQUENCE [LARGE SCALE GENOMIC DNA]</scope>
    <source>
        <strain evidence="2">Ribe_18-Q3-R11-54_BAT3C.373</strain>
    </source>
</reference>
<keyword evidence="1" id="KW-1133">Transmembrane helix</keyword>
<feature type="transmembrane region" description="Helical" evidence="1">
    <location>
        <begin position="7"/>
        <end position="29"/>
    </location>
</feature>
<evidence type="ECO:0000313" key="3">
    <source>
        <dbReference type="Proteomes" id="UP000808349"/>
    </source>
</evidence>
<organism evidence="2 3">
    <name type="scientific">Candidatus Defluviibacterium haderslevense</name>
    <dbReference type="NCBI Taxonomy" id="2981993"/>
    <lineage>
        <taxon>Bacteria</taxon>
        <taxon>Pseudomonadati</taxon>
        <taxon>Bacteroidota</taxon>
        <taxon>Saprospiria</taxon>
        <taxon>Saprospirales</taxon>
        <taxon>Saprospiraceae</taxon>
        <taxon>Candidatus Defluviibacterium</taxon>
    </lineage>
</organism>
<evidence type="ECO:0000313" key="2">
    <source>
        <dbReference type="EMBL" id="MBK9717707.1"/>
    </source>
</evidence>
<feature type="transmembrane region" description="Helical" evidence="1">
    <location>
        <begin position="49"/>
        <end position="74"/>
    </location>
</feature>
<feature type="transmembrane region" description="Helical" evidence="1">
    <location>
        <begin position="86"/>
        <end position="104"/>
    </location>
</feature>
<evidence type="ECO:0000256" key="1">
    <source>
        <dbReference type="SAM" id="Phobius"/>
    </source>
</evidence>
<keyword evidence="1" id="KW-0472">Membrane</keyword>
<accession>A0A9D7S848</accession>
<sequence>MELQINMTAIAIAVVANFVLGFLWYTPLFGKAWGKEMGYDPNEKPDNSVMIKGMAFMLIGNILFAWVFAHNIAAWDFVPGMKEQGIVANTLSAAIFTWLGFYLPGELGGTVWEKKSWKLFAINTGYHLASLILVAVILTHWK</sequence>
<dbReference type="InterPro" id="IPR013879">
    <property type="entry name" value="DUF1761"/>
</dbReference>